<sequence length="74" mass="8249">MAALILSWDEKKSQAARGTDSACHIEAISATVSGISEEVASFRVQLEEKKILAKVVNRKLEEQFHSTSHSCYQR</sequence>
<dbReference type="Gene3D" id="3.30.70.250">
    <property type="entry name" value="Malonyl-CoA ACP transacylase, ACP-binding"/>
    <property type="match status" value="1"/>
</dbReference>
<dbReference type="STRING" id="1611254.A0A2G5SDK2"/>
<keyword evidence="2" id="KW-1185">Reference proteome</keyword>
<protein>
    <submittedName>
        <fullName evidence="1">Uncharacterized protein</fullName>
    </submittedName>
</protein>
<proteinExistence type="predicted"/>
<accession>A0A2G5SDK2</accession>
<evidence type="ECO:0000313" key="1">
    <source>
        <dbReference type="EMBL" id="PIC13097.1"/>
    </source>
</evidence>
<dbReference type="EMBL" id="PDUG01000015">
    <property type="protein sequence ID" value="PIC13097.1"/>
    <property type="molecule type" value="Genomic_DNA"/>
</dbReference>
<organism evidence="1 2">
    <name type="scientific">Caenorhabditis nigoni</name>
    <dbReference type="NCBI Taxonomy" id="1611254"/>
    <lineage>
        <taxon>Eukaryota</taxon>
        <taxon>Metazoa</taxon>
        <taxon>Ecdysozoa</taxon>
        <taxon>Nematoda</taxon>
        <taxon>Chromadorea</taxon>
        <taxon>Rhabditida</taxon>
        <taxon>Rhabditina</taxon>
        <taxon>Rhabditomorpha</taxon>
        <taxon>Rhabditoidea</taxon>
        <taxon>Rhabditidae</taxon>
        <taxon>Peloderinae</taxon>
        <taxon>Caenorhabditis</taxon>
    </lineage>
</organism>
<dbReference type="AlphaFoldDB" id="A0A2G5SDK2"/>
<dbReference type="Proteomes" id="UP000230233">
    <property type="component" value="Unassembled WGS sequence"/>
</dbReference>
<reference evidence="2" key="1">
    <citation type="submission" date="2017-10" db="EMBL/GenBank/DDBJ databases">
        <title>Rapid genome shrinkage in a self-fertile nematode reveals novel sperm competition proteins.</title>
        <authorList>
            <person name="Yin D."/>
            <person name="Schwarz E.M."/>
            <person name="Thomas C.G."/>
            <person name="Felde R.L."/>
            <person name="Korf I.F."/>
            <person name="Cutter A.D."/>
            <person name="Schartner C.M."/>
            <person name="Ralston E.J."/>
            <person name="Meyer B.J."/>
            <person name="Haag E.S."/>
        </authorList>
    </citation>
    <scope>NUCLEOTIDE SEQUENCE [LARGE SCALE GENOMIC DNA]</scope>
    <source>
        <strain evidence="2">JU1422</strain>
    </source>
</reference>
<gene>
    <name evidence="1" type="ORF">B9Z55_027973</name>
</gene>
<evidence type="ECO:0000313" key="2">
    <source>
        <dbReference type="Proteomes" id="UP000230233"/>
    </source>
</evidence>
<comment type="caution">
    <text evidence="1">The sequence shown here is derived from an EMBL/GenBank/DDBJ whole genome shotgun (WGS) entry which is preliminary data.</text>
</comment>
<name>A0A2G5SDK2_9PELO</name>